<dbReference type="PANTHER" id="PTHR10183:SF374">
    <property type="entry name" value="CALPAIN-8"/>
    <property type="match status" value="1"/>
</dbReference>
<keyword evidence="4" id="KW-1185">Reference proteome</keyword>
<dbReference type="Proteomes" id="UP000618746">
    <property type="component" value="Unassembled WGS sequence"/>
</dbReference>
<dbReference type="SMART" id="SM00720">
    <property type="entry name" value="calpain_III"/>
    <property type="match status" value="1"/>
</dbReference>
<comment type="caution">
    <text evidence="3">The sequence shown here is derived from an EMBL/GenBank/DDBJ whole genome shotgun (WGS) entry which is preliminary data.</text>
</comment>
<protein>
    <submittedName>
        <fullName evidence="3">CAN8 protein</fullName>
    </submittedName>
</protein>
<proteinExistence type="inferred from homology"/>
<accession>A0A852JU63</accession>
<dbReference type="GO" id="GO:0004198">
    <property type="term" value="F:calcium-dependent cysteine-type endopeptidase activity"/>
    <property type="evidence" value="ECO:0007669"/>
    <property type="project" value="InterPro"/>
</dbReference>
<evidence type="ECO:0000259" key="2">
    <source>
        <dbReference type="SMART" id="SM00720"/>
    </source>
</evidence>
<evidence type="ECO:0000313" key="4">
    <source>
        <dbReference type="Proteomes" id="UP000618746"/>
    </source>
</evidence>
<name>A0A852JU63_SPIPA</name>
<dbReference type="GO" id="GO:0006508">
    <property type="term" value="P:proteolysis"/>
    <property type="evidence" value="ECO:0007669"/>
    <property type="project" value="InterPro"/>
</dbReference>
<feature type="non-terminal residue" evidence="3">
    <location>
        <position position="1"/>
    </location>
</feature>
<comment type="similarity">
    <text evidence="1">Belongs to the peptidase C2 family.</text>
</comment>
<dbReference type="OrthoDB" id="424753at2759"/>
<dbReference type="Gene3D" id="2.60.120.380">
    <property type="match status" value="1"/>
</dbReference>
<dbReference type="AlphaFoldDB" id="A0A852JU63"/>
<feature type="domain" description="Peptidase C2 calpain" evidence="2">
    <location>
        <begin position="2"/>
        <end position="121"/>
    </location>
</feature>
<dbReference type="InterPro" id="IPR036213">
    <property type="entry name" value="Calpain_III_sf"/>
</dbReference>
<reference evidence="3" key="1">
    <citation type="submission" date="2020-02" db="EMBL/GenBank/DDBJ databases">
        <title>Bird 10,000 Genomes (B10K) Project - Family phase.</title>
        <authorList>
            <person name="Zhang G."/>
        </authorList>
    </citation>
    <scope>NUCLEOTIDE SEQUENCE</scope>
    <source>
        <strain evidence="3">B10K-DU-023-52</strain>
        <tissue evidence="3">Mixed tissue sample</tissue>
    </source>
</reference>
<organism evidence="3 4">
    <name type="scientific">Spizella passerina</name>
    <name type="common">Chipping sparrow</name>
    <dbReference type="NCBI Taxonomy" id="40210"/>
    <lineage>
        <taxon>Eukaryota</taxon>
        <taxon>Metazoa</taxon>
        <taxon>Chordata</taxon>
        <taxon>Craniata</taxon>
        <taxon>Vertebrata</taxon>
        <taxon>Euteleostomi</taxon>
        <taxon>Archelosauria</taxon>
        <taxon>Archosauria</taxon>
        <taxon>Dinosauria</taxon>
        <taxon>Saurischia</taxon>
        <taxon>Theropoda</taxon>
        <taxon>Coelurosauria</taxon>
        <taxon>Aves</taxon>
        <taxon>Neognathae</taxon>
        <taxon>Neoaves</taxon>
        <taxon>Telluraves</taxon>
        <taxon>Australaves</taxon>
        <taxon>Passeriformes</taxon>
        <taxon>Passerellidae</taxon>
        <taxon>Spizella</taxon>
    </lineage>
</organism>
<dbReference type="PANTHER" id="PTHR10183">
    <property type="entry name" value="CALPAIN"/>
    <property type="match status" value="1"/>
</dbReference>
<gene>
    <name evidence="3" type="primary">Capn8_0</name>
    <name evidence="3" type="ORF">SPIPAS_R02135</name>
</gene>
<evidence type="ECO:0000256" key="1">
    <source>
        <dbReference type="ARBA" id="ARBA00007623"/>
    </source>
</evidence>
<dbReference type="Pfam" id="PF01067">
    <property type="entry name" value="Calpain_III"/>
    <property type="match status" value="1"/>
</dbReference>
<dbReference type="GO" id="GO:0005737">
    <property type="term" value="C:cytoplasm"/>
    <property type="evidence" value="ECO:0007669"/>
    <property type="project" value="TreeGrafter"/>
</dbReference>
<dbReference type="InterPro" id="IPR022682">
    <property type="entry name" value="Calpain_domain_III"/>
</dbReference>
<feature type="non-terminal residue" evidence="3">
    <location>
        <position position="121"/>
    </location>
</feature>
<dbReference type="SUPFAM" id="SSF49758">
    <property type="entry name" value="Calpain large subunit, middle domain (domain III)"/>
    <property type="match status" value="1"/>
</dbReference>
<dbReference type="InterPro" id="IPR022683">
    <property type="entry name" value="Calpain_III"/>
</dbReference>
<dbReference type="EMBL" id="WBNQ01051343">
    <property type="protein sequence ID" value="NXX68560.1"/>
    <property type="molecule type" value="Genomic_DNA"/>
</dbReference>
<dbReference type="InterPro" id="IPR022684">
    <property type="entry name" value="Calpain_cysteine_protease"/>
</dbReference>
<sequence>IYWTNPQFKIQLDEPNDDREGSLNEPCLMQKNHRRQKRMEEGLLSIGYSLYQVKFFIILKTLFLVLNTDVHAGHAFFARHQPAARTDPCVNLHEVSRHMMLPWGQYHIMPSTFEPYKNGEF</sequence>
<evidence type="ECO:0000313" key="3">
    <source>
        <dbReference type="EMBL" id="NXX68560.1"/>
    </source>
</evidence>